<reference evidence="2" key="1">
    <citation type="submission" date="2014-03" db="EMBL/GenBank/DDBJ databases">
        <authorList>
            <person name="Aksoy S."/>
            <person name="Warren W."/>
            <person name="Wilson R.K."/>
        </authorList>
    </citation>
    <scope>NUCLEOTIDE SEQUENCE [LARGE SCALE GENOMIC DNA]</scope>
    <source>
        <strain evidence="2">IAEA</strain>
    </source>
</reference>
<evidence type="ECO:0000313" key="2">
    <source>
        <dbReference type="Proteomes" id="UP000091820"/>
    </source>
</evidence>
<proteinExistence type="predicted"/>
<dbReference type="Proteomes" id="UP000091820">
    <property type="component" value="Unassembled WGS sequence"/>
</dbReference>
<name>A0A1A9WJ49_9MUSC</name>
<organism evidence="1 2">
    <name type="scientific">Glossina brevipalpis</name>
    <dbReference type="NCBI Taxonomy" id="37001"/>
    <lineage>
        <taxon>Eukaryota</taxon>
        <taxon>Metazoa</taxon>
        <taxon>Ecdysozoa</taxon>
        <taxon>Arthropoda</taxon>
        <taxon>Hexapoda</taxon>
        <taxon>Insecta</taxon>
        <taxon>Pterygota</taxon>
        <taxon>Neoptera</taxon>
        <taxon>Endopterygota</taxon>
        <taxon>Diptera</taxon>
        <taxon>Brachycera</taxon>
        <taxon>Muscomorpha</taxon>
        <taxon>Hippoboscoidea</taxon>
        <taxon>Glossinidae</taxon>
        <taxon>Glossina</taxon>
    </lineage>
</organism>
<reference evidence="1" key="2">
    <citation type="submission" date="2020-05" db="UniProtKB">
        <authorList>
            <consortium name="EnsemblMetazoa"/>
        </authorList>
    </citation>
    <scope>IDENTIFICATION</scope>
    <source>
        <strain evidence="1">IAEA</strain>
    </source>
</reference>
<dbReference type="EnsemblMetazoa" id="GBRI021731-RA">
    <property type="protein sequence ID" value="GBRI021731-PA"/>
    <property type="gene ID" value="GBRI021731"/>
</dbReference>
<accession>A0A1A9WJ49</accession>
<evidence type="ECO:0000313" key="1">
    <source>
        <dbReference type="EnsemblMetazoa" id="GBRI021731-PA"/>
    </source>
</evidence>
<sequence length="148" mass="17048">MLMLKINVIPNVVIKISKHKTKSLPSNNLNKCLVGFLQKINQRQHFGHLGKVTTTLHLHPFCMQNSLRLQRLFEQKECFAGQSLSSPHLTLRDSSHNLSLAACLRLIFELSKERLSSLRSFDVLKFITLDSKEITFFCNWPWGPIKCD</sequence>
<dbReference type="AlphaFoldDB" id="A0A1A9WJ49"/>
<keyword evidence="2" id="KW-1185">Reference proteome</keyword>
<protein>
    <submittedName>
        <fullName evidence="1">Uncharacterized protein</fullName>
    </submittedName>
</protein>
<dbReference type="VEuPathDB" id="VectorBase:GBRI021731"/>